<dbReference type="AlphaFoldDB" id="A0AAV7MI87"/>
<gene>
    <name evidence="1" type="ORF">NDU88_000635</name>
</gene>
<dbReference type="EMBL" id="JANPWB010000013">
    <property type="protein sequence ID" value="KAJ1103208.1"/>
    <property type="molecule type" value="Genomic_DNA"/>
</dbReference>
<name>A0AAV7MI87_PLEWA</name>
<proteinExistence type="predicted"/>
<keyword evidence="2" id="KW-1185">Reference proteome</keyword>
<evidence type="ECO:0000313" key="1">
    <source>
        <dbReference type="EMBL" id="KAJ1103208.1"/>
    </source>
</evidence>
<comment type="caution">
    <text evidence="1">The sequence shown here is derived from an EMBL/GenBank/DDBJ whole genome shotgun (WGS) entry which is preliminary data.</text>
</comment>
<protein>
    <submittedName>
        <fullName evidence="1">Uncharacterized protein</fullName>
    </submittedName>
</protein>
<evidence type="ECO:0000313" key="2">
    <source>
        <dbReference type="Proteomes" id="UP001066276"/>
    </source>
</evidence>
<accession>A0AAV7MI87</accession>
<dbReference type="Proteomes" id="UP001066276">
    <property type="component" value="Chromosome 9"/>
</dbReference>
<sequence>MGEEMSHGGKWSETIVPTPAKAREQQILALAAETHIREKEDCRAAADSDETRSVVETCPSLSSKALAIIPIVTSQTADDTV</sequence>
<reference evidence="1" key="1">
    <citation type="journal article" date="2022" name="bioRxiv">
        <title>Sequencing and chromosome-scale assembly of the giantPleurodeles waltlgenome.</title>
        <authorList>
            <person name="Brown T."/>
            <person name="Elewa A."/>
            <person name="Iarovenko S."/>
            <person name="Subramanian E."/>
            <person name="Araus A.J."/>
            <person name="Petzold A."/>
            <person name="Susuki M."/>
            <person name="Suzuki K.-i.T."/>
            <person name="Hayashi T."/>
            <person name="Toyoda A."/>
            <person name="Oliveira C."/>
            <person name="Osipova E."/>
            <person name="Leigh N.D."/>
            <person name="Simon A."/>
            <person name="Yun M.H."/>
        </authorList>
    </citation>
    <scope>NUCLEOTIDE SEQUENCE</scope>
    <source>
        <strain evidence="1">20211129_DDA</strain>
        <tissue evidence="1">Liver</tissue>
    </source>
</reference>
<organism evidence="1 2">
    <name type="scientific">Pleurodeles waltl</name>
    <name type="common">Iberian ribbed newt</name>
    <dbReference type="NCBI Taxonomy" id="8319"/>
    <lineage>
        <taxon>Eukaryota</taxon>
        <taxon>Metazoa</taxon>
        <taxon>Chordata</taxon>
        <taxon>Craniata</taxon>
        <taxon>Vertebrata</taxon>
        <taxon>Euteleostomi</taxon>
        <taxon>Amphibia</taxon>
        <taxon>Batrachia</taxon>
        <taxon>Caudata</taxon>
        <taxon>Salamandroidea</taxon>
        <taxon>Salamandridae</taxon>
        <taxon>Pleurodelinae</taxon>
        <taxon>Pleurodeles</taxon>
    </lineage>
</organism>